<keyword evidence="2 6" id="KW-0689">Ribosomal protein</keyword>
<evidence type="ECO:0000256" key="2">
    <source>
        <dbReference type="ARBA" id="ARBA00022980"/>
    </source>
</evidence>
<dbReference type="GO" id="GO:0003723">
    <property type="term" value="F:RNA binding"/>
    <property type="evidence" value="ECO:0007669"/>
    <property type="project" value="InterPro"/>
</dbReference>
<dbReference type="AlphaFoldDB" id="A0A8J6EA59"/>
<keyword evidence="3" id="KW-0687">Ribonucleoprotein</keyword>
<evidence type="ECO:0000313" key="7">
    <source>
        <dbReference type="Proteomes" id="UP000717585"/>
    </source>
</evidence>
<evidence type="ECO:0000256" key="3">
    <source>
        <dbReference type="ARBA" id="ARBA00023274"/>
    </source>
</evidence>
<accession>A0A8J6EA59</accession>
<name>A0A8J6EA59_9EUKA</name>
<dbReference type="Proteomes" id="UP000717585">
    <property type="component" value="Unassembled WGS sequence"/>
</dbReference>
<dbReference type="NCBIfam" id="NF002172">
    <property type="entry name" value="PRK01018.1"/>
    <property type="match status" value="1"/>
</dbReference>
<dbReference type="InterPro" id="IPR004038">
    <property type="entry name" value="Ribosomal_eL8/eL30/eS12/Gad45"/>
</dbReference>
<dbReference type="OrthoDB" id="1928736at2759"/>
<evidence type="ECO:0000259" key="4">
    <source>
        <dbReference type="Pfam" id="PF01248"/>
    </source>
</evidence>
<sequence length="108" mass="11835">MSTSTKKTLESINSRLQLVTKSGKFALGYKQTLKAMRAGEAKLVIVAANCPALRKSELEYYGMLARVPVEHYTGTNTDLGTACGRYFRIGTMAILDQGDSDILDIVQE</sequence>
<dbReference type="InterPro" id="IPR029064">
    <property type="entry name" value="Ribosomal_eL30-like_sf"/>
</dbReference>
<proteinExistence type="inferred from homology"/>
<keyword evidence="7" id="KW-1185">Reference proteome</keyword>
<comment type="similarity">
    <text evidence="1">Belongs to the eukaryotic ribosomal protein eL30 family.</text>
</comment>
<dbReference type="PROSITE" id="PS00993">
    <property type="entry name" value="RIBOSOMAL_L30E_2"/>
    <property type="match status" value="1"/>
</dbReference>
<dbReference type="PANTHER" id="PTHR11449">
    <property type="entry name" value="RIBOSOMAL PROTEIN L30"/>
    <property type="match status" value="1"/>
</dbReference>
<dbReference type="SUPFAM" id="SSF55315">
    <property type="entry name" value="L30e-like"/>
    <property type="match status" value="1"/>
</dbReference>
<dbReference type="PROSITE" id="PS00709">
    <property type="entry name" value="RIBOSOMAL_L30E_1"/>
    <property type="match status" value="1"/>
</dbReference>
<dbReference type="EMBL" id="JAHDYR010000020">
    <property type="protein sequence ID" value="KAG9393781.1"/>
    <property type="molecule type" value="Genomic_DNA"/>
</dbReference>
<dbReference type="InterPro" id="IPR022991">
    <property type="entry name" value="Ribosomal_eL30_CS"/>
</dbReference>
<dbReference type="InterPro" id="IPR000231">
    <property type="entry name" value="Ribosomal_eL30"/>
</dbReference>
<evidence type="ECO:0000313" key="5">
    <source>
        <dbReference type="EMBL" id="KAG9393781.1"/>
    </source>
</evidence>
<comment type="caution">
    <text evidence="6">The sequence shown here is derived from an EMBL/GenBank/DDBJ whole genome shotgun (WGS) entry which is preliminary data.</text>
</comment>
<feature type="domain" description="Ribosomal protein eL8/eL30/eS12/Gadd45" evidence="4">
    <location>
        <begin position="11"/>
        <end position="103"/>
    </location>
</feature>
<evidence type="ECO:0000313" key="6">
    <source>
        <dbReference type="EMBL" id="KAG9394255.1"/>
    </source>
</evidence>
<dbReference type="Gene3D" id="3.30.1330.30">
    <property type="match status" value="1"/>
</dbReference>
<dbReference type="GO" id="GO:0003735">
    <property type="term" value="F:structural constituent of ribosome"/>
    <property type="evidence" value="ECO:0007669"/>
    <property type="project" value="InterPro"/>
</dbReference>
<dbReference type="HAMAP" id="MF_00481">
    <property type="entry name" value="Ribosomal_eL30"/>
    <property type="match status" value="1"/>
</dbReference>
<evidence type="ECO:0000256" key="1">
    <source>
        <dbReference type="ARBA" id="ARBA00007326"/>
    </source>
</evidence>
<protein>
    <submittedName>
        <fullName evidence="6">Ribosomal protein L30e</fullName>
    </submittedName>
</protein>
<dbReference type="EMBL" id="JAHDYR010000016">
    <property type="protein sequence ID" value="KAG9394255.1"/>
    <property type="molecule type" value="Genomic_DNA"/>
</dbReference>
<dbReference type="GO" id="GO:0022625">
    <property type="term" value="C:cytosolic large ribosomal subunit"/>
    <property type="evidence" value="ECO:0007669"/>
    <property type="project" value="InterPro"/>
</dbReference>
<reference evidence="6" key="1">
    <citation type="submission" date="2021-05" db="EMBL/GenBank/DDBJ databases">
        <title>A free-living protist that lacks canonical eukaryotic 1 DNA replication and segregation systems.</title>
        <authorList>
            <person name="Salas-Leiva D.E."/>
            <person name="Tromer E.C."/>
            <person name="Curtis B.A."/>
            <person name="Jerlstrom-Hultqvist J."/>
            <person name="Kolisko M."/>
            <person name="Yi Z."/>
            <person name="Salas-Leiva J.S."/>
            <person name="Gallot-Lavallee L."/>
            <person name="Kops G.J.P.L."/>
            <person name="Archibald J.M."/>
            <person name="Simpson A.G.B."/>
            <person name="Roger A.J."/>
        </authorList>
    </citation>
    <scope>NUCLEOTIDE SEQUENCE</scope>
    <source>
        <strain evidence="6">BICM</strain>
    </source>
</reference>
<gene>
    <name evidence="6" type="ORF">J8273_4357</name>
    <name evidence="5" type="ORF">J8273_4644</name>
</gene>
<organism evidence="6 7">
    <name type="scientific">Carpediemonas membranifera</name>
    <dbReference type="NCBI Taxonomy" id="201153"/>
    <lineage>
        <taxon>Eukaryota</taxon>
        <taxon>Metamonada</taxon>
        <taxon>Carpediemonas-like organisms</taxon>
        <taxon>Carpediemonas</taxon>
    </lineage>
</organism>
<dbReference type="InterPro" id="IPR039109">
    <property type="entry name" value="Ribosomal_eL30-like"/>
</dbReference>
<dbReference type="FunFam" id="3.30.1330.30:FF:000001">
    <property type="entry name" value="60S ribosomal protein L30"/>
    <property type="match status" value="1"/>
</dbReference>
<dbReference type="Pfam" id="PF01248">
    <property type="entry name" value="Ribosomal_L7Ae"/>
    <property type="match status" value="1"/>
</dbReference>